<evidence type="ECO:0000313" key="4">
    <source>
        <dbReference type="Proteomes" id="UP000292052"/>
    </source>
</evidence>
<reference evidence="3 4" key="1">
    <citation type="submission" date="2017-03" db="EMBL/GenBank/DDBJ databases">
        <title>Genome of the blue death feigning beetle - Asbolus verrucosus.</title>
        <authorList>
            <person name="Rider S.D."/>
        </authorList>
    </citation>
    <scope>NUCLEOTIDE SEQUENCE [LARGE SCALE GENOMIC DNA]</scope>
    <source>
        <strain evidence="3">Butters</strain>
        <tissue evidence="3">Head and leg muscle</tissue>
    </source>
</reference>
<feature type="compositionally biased region" description="Polar residues" evidence="1">
    <location>
        <begin position="131"/>
        <end position="143"/>
    </location>
</feature>
<dbReference type="AlphaFoldDB" id="A0A482W6V9"/>
<dbReference type="InterPro" id="IPR036875">
    <property type="entry name" value="Znf_CCHC_sf"/>
</dbReference>
<organism evidence="3 4">
    <name type="scientific">Asbolus verrucosus</name>
    <name type="common">Desert ironclad beetle</name>
    <dbReference type="NCBI Taxonomy" id="1661398"/>
    <lineage>
        <taxon>Eukaryota</taxon>
        <taxon>Metazoa</taxon>
        <taxon>Ecdysozoa</taxon>
        <taxon>Arthropoda</taxon>
        <taxon>Hexapoda</taxon>
        <taxon>Insecta</taxon>
        <taxon>Pterygota</taxon>
        <taxon>Neoptera</taxon>
        <taxon>Endopterygota</taxon>
        <taxon>Coleoptera</taxon>
        <taxon>Polyphaga</taxon>
        <taxon>Cucujiformia</taxon>
        <taxon>Tenebrionidae</taxon>
        <taxon>Pimeliinae</taxon>
        <taxon>Asbolus</taxon>
    </lineage>
</organism>
<keyword evidence="4" id="KW-1185">Reference proteome</keyword>
<dbReference type="GO" id="GO:0003676">
    <property type="term" value="F:nucleic acid binding"/>
    <property type="evidence" value="ECO:0007669"/>
    <property type="project" value="InterPro"/>
</dbReference>
<protein>
    <recommendedName>
        <fullName evidence="2">CCHC-type domain-containing protein</fullName>
    </recommendedName>
</protein>
<dbReference type="Proteomes" id="UP000292052">
    <property type="component" value="Unassembled WGS sequence"/>
</dbReference>
<name>A0A482W6V9_ASBVE</name>
<feature type="domain" description="CCHC-type" evidence="2">
    <location>
        <begin position="147"/>
        <end position="163"/>
    </location>
</feature>
<comment type="caution">
    <text evidence="3">The sequence shown here is derived from an EMBL/GenBank/DDBJ whole genome shotgun (WGS) entry which is preliminary data.</text>
</comment>
<feature type="compositionally biased region" description="Polar residues" evidence="1">
    <location>
        <begin position="188"/>
        <end position="211"/>
    </location>
</feature>
<dbReference type="InterPro" id="IPR001878">
    <property type="entry name" value="Znf_CCHC"/>
</dbReference>
<evidence type="ECO:0000256" key="1">
    <source>
        <dbReference type="SAM" id="MobiDB-lite"/>
    </source>
</evidence>
<dbReference type="OrthoDB" id="6775742at2759"/>
<sequence>MSFYNRKIVQSLLTRILNTFSQMNPTERRYRSDMIRDIALNRFTLHTKEEISHILRIRVPNNLSDTLDFVLNEERIINERKQFNSKSINSSNKYCSNCHKKGHSVNECYKKHPNRNQVRDYTENSRKIRVNQPTNGNTNFSNRQNKFCRYCKNPGHLIDRCKKREYNNRKFQNQERTNSSVSTSNSSKNQMQKIDLNSQTSTTSVAPVSNL</sequence>
<accession>A0A482W6V9</accession>
<evidence type="ECO:0000259" key="2">
    <source>
        <dbReference type="SMART" id="SM00343"/>
    </source>
</evidence>
<feature type="domain" description="CCHC-type" evidence="2">
    <location>
        <begin position="94"/>
        <end position="110"/>
    </location>
</feature>
<dbReference type="Gene3D" id="4.10.60.10">
    <property type="entry name" value="Zinc finger, CCHC-type"/>
    <property type="match status" value="1"/>
</dbReference>
<dbReference type="SUPFAM" id="SSF57756">
    <property type="entry name" value="Retrovirus zinc finger-like domains"/>
    <property type="match status" value="1"/>
</dbReference>
<dbReference type="GO" id="GO:0008270">
    <property type="term" value="F:zinc ion binding"/>
    <property type="evidence" value="ECO:0007669"/>
    <property type="project" value="InterPro"/>
</dbReference>
<gene>
    <name evidence="3" type="ORF">BDFB_012872</name>
</gene>
<dbReference type="EMBL" id="QDEB01024061">
    <property type="protein sequence ID" value="RZC40675.1"/>
    <property type="molecule type" value="Genomic_DNA"/>
</dbReference>
<dbReference type="SMART" id="SM00343">
    <property type="entry name" value="ZnF_C2HC"/>
    <property type="match status" value="2"/>
</dbReference>
<feature type="compositionally biased region" description="Low complexity" evidence="1">
    <location>
        <begin position="177"/>
        <end position="187"/>
    </location>
</feature>
<evidence type="ECO:0000313" key="3">
    <source>
        <dbReference type="EMBL" id="RZC40675.1"/>
    </source>
</evidence>
<feature type="region of interest" description="Disordered" evidence="1">
    <location>
        <begin position="168"/>
        <end position="211"/>
    </location>
</feature>
<feature type="region of interest" description="Disordered" evidence="1">
    <location>
        <begin position="119"/>
        <end position="143"/>
    </location>
</feature>
<proteinExistence type="predicted"/>